<evidence type="ECO:0000259" key="2">
    <source>
        <dbReference type="Pfam" id="PF00437"/>
    </source>
</evidence>
<organism evidence="3 4">
    <name type="scientific">Candidatus Cetobacterium colombiensis</name>
    <dbReference type="NCBI Taxonomy" id="3073100"/>
    <lineage>
        <taxon>Bacteria</taxon>
        <taxon>Fusobacteriati</taxon>
        <taxon>Fusobacteriota</taxon>
        <taxon>Fusobacteriia</taxon>
        <taxon>Fusobacteriales</taxon>
        <taxon>Fusobacteriaceae</taxon>
        <taxon>Cetobacterium</taxon>
    </lineage>
</organism>
<dbReference type="EMBL" id="JAVIKH010000020">
    <property type="protein sequence ID" value="MDX8337099.1"/>
    <property type="molecule type" value="Genomic_DNA"/>
</dbReference>
<dbReference type="InterPro" id="IPR050921">
    <property type="entry name" value="T4SS_GSP_E_ATPase"/>
</dbReference>
<dbReference type="NCBIfam" id="TIGR02782">
    <property type="entry name" value="TrbB_P"/>
    <property type="match status" value="1"/>
</dbReference>
<dbReference type="SUPFAM" id="SSF52540">
    <property type="entry name" value="P-loop containing nucleoside triphosphate hydrolases"/>
    <property type="match status" value="1"/>
</dbReference>
<reference evidence="4" key="1">
    <citation type="submission" date="2023-07" db="EMBL/GenBank/DDBJ databases">
        <authorList>
            <person name="Colorado M.A."/>
            <person name="Villamil L.M."/>
            <person name="Melo J.F."/>
            <person name="Rodriguez J.A."/>
            <person name="Ruiz R.Y."/>
        </authorList>
    </citation>
    <scope>NUCLEOTIDE SEQUENCE [LARGE SCALE GENOMIC DNA]</scope>
    <source>
        <strain evidence="4">C33</strain>
    </source>
</reference>
<dbReference type="Proteomes" id="UP001279681">
    <property type="component" value="Unassembled WGS sequence"/>
</dbReference>
<dbReference type="InterPro" id="IPR027417">
    <property type="entry name" value="P-loop_NTPase"/>
</dbReference>
<protein>
    <submittedName>
        <fullName evidence="3">P-type conjugative transfer ATPase TrbB</fullName>
    </submittedName>
</protein>
<name>A0ABU4WD04_9FUSO</name>
<dbReference type="PANTHER" id="PTHR30486:SF6">
    <property type="entry name" value="TYPE IV PILUS RETRACTATION ATPASE PILT"/>
    <property type="match status" value="1"/>
</dbReference>
<keyword evidence="4" id="KW-1185">Reference proteome</keyword>
<proteinExistence type="inferred from homology"/>
<gene>
    <name evidence="3" type="primary">trbB</name>
    <name evidence="3" type="ORF">RFV38_11465</name>
</gene>
<sequence length="311" mass="35171">MEQKKEYNRRILNILGFSFGKEILELLQDDNVIEVMLNPDGKLWIDTLSGGQRDTELFVDADTAMRIINTVATHVKTIVDERNSGLSAELPETGFRFEGRVPPTVKNPSFTIRKMSTLVFSLRDYVNMGCLKECQLRIIEKAIYDRKNILVVGGTSSGKTTFVNACIGSIKKDERLLILEDTRELQSLCPNTVFFKTSDYTSMTDLLKSTMRYRPDRIIVGEIRGKEALDLLTAWNSGHPGGISTIHSDSAIGGLKQLEQYIERVSVNKQQELIGKTVDIIVVLKRERGLRKVTSITELVEFNKGYILKEF</sequence>
<accession>A0ABU4WD04</accession>
<evidence type="ECO:0000256" key="1">
    <source>
        <dbReference type="ARBA" id="ARBA00006611"/>
    </source>
</evidence>
<dbReference type="InterPro" id="IPR014149">
    <property type="entry name" value="Conjug-transfer_TrbB"/>
</dbReference>
<comment type="similarity">
    <text evidence="1">Belongs to the GSP E family.</text>
</comment>
<dbReference type="Gene3D" id="3.40.50.300">
    <property type="entry name" value="P-loop containing nucleotide triphosphate hydrolases"/>
    <property type="match status" value="1"/>
</dbReference>
<dbReference type="PANTHER" id="PTHR30486">
    <property type="entry name" value="TWITCHING MOTILITY PROTEIN PILT"/>
    <property type="match status" value="1"/>
</dbReference>
<dbReference type="CDD" id="cd01130">
    <property type="entry name" value="VirB11-like_ATPase"/>
    <property type="match status" value="1"/>
</dbReference>
<dbReference type="Gene3D" id="3.30.450.90">
    <property type="match status" value="1"/>
</dbReference>
<dbReference type="InterPro" id="IPR001482">
    <property type="entry name" value="T2SS/T4SS_dom"/>
</dbReference>
<dbReference type="RefSeq" id="WP_320314453.1">
    <property type="nucleotide sequence ID" value="NZ_JAVIKH010000020.1"/>
</dbReference>
<comment type="caution">
    <text evidence="3">The sequence shown here is derived from an EMBL/GenBank/DDBJ whole genome shotgun (WGS) entry which is preliminary data.</text>
</comment>
<feature type="domain" description="Bacterial type II secretion system protein E" evidence="2">
    <location>
        <begin position="76"/>
        <end position="261"/>
    </location>
</feature>
<dbReference type="Pfam" id="PF00437">
    <property type="entry name" value="T2SSE"/>
    <property type="match status" value="1"/>
</dbReference>
<evidence type="ECO:0000313" key="3">
    <source>
        <dbReference type="EMBL" id="MDX8337099.1"/>
    </source>
</evidence>
<evidence type="ECO:0000313" key="4">
    <source>
        <dbReference type="Proteomes" id="UP001279681"/>
    </source>
</evidence>